<keyword evidence="2" id="KW-0732">Signal</keyword>
<comment type="caution">
    <text evidence="4">The sequence shown here is derived from an EMBL/GenBank/DDBJ whole genome shotgun (WGS) entry which is preliminary data.</text>
</comment>
<reference evidence="4" key="1">
    <citation type="submission" date="2020-08" db="EMBL/GenBank/DDBJ databases">
        <title>Genome public.</title>
        <authorList>
            <person name="Liu C."/>
            <person name="Sun Q."/>
        </authorList>
    </citation>
    <scope>NUCLEOTIDE SEQUENCE</scope>
    <source>
        <strain evidence="4">BX7</strain>
    </source>
</reference>
<dbReference type="Pfam" id="PF00395">
    <property type="entry name" value="SLH"/>
    <property type="match status" value="3"/>
</dbReference>
<dbReference type="InterPro" id="IPR001119">
    <property type="entry name" value="SLH_dom"/>
</dbReference>
<dbReference type="RefSeq" id="WP_249299616.1">
    <property type="nucleotide sequence ID" value="NZ_JACRSP010000002.1"/>
</dbReference>
<sequence>MKKRLLTLILALVFALGLVPAQALAAQGDITVYVSVSLEGEFQLSKNGVDGMVRVPVEVPEGSTAFDALCMAHELHCDAEDGYAGSGGFFSKFWGVTTSNVGYFVNGVMVMDPTATLSAGDDIEGTVYRDYSSDLYTRFDRQTVSVPAGAALGVTLFSNVIVTPDWMGGMMNGERAETPLGGAAILVGDELSCNIPYDEIGETDASGLAVLSFEEPGTYALSAAKTGTSLVPAVCVVTVTEAESDEQKEAAVASDTAALNFDAIRGSNTDSTAVTQALALLKLGASGKTTVTWESSNPAVVKADGTVIRPLYETGDQTVTLTATVTYGTASDTAEIPLTVKAMPSSETVLEELVAALPTSVTPSEWKQDNSAKQDTNLIELVRSKVQAINPSVTVADTCVPGEQTQVAPDGTITYGESRVRNKEVSFTLSLGGVEKTYSPKVTINARKATKEEAFEAAWLSFDVIKGDNADADNVKTDLSLPATDPEGYYTELVWTSSNPSVIAVGDYAVSNAFAAKVTRPGVGEPAAEVTLTARINPGAYWQYGMAPAGPTPEPGYGEKKFTVSVPAVTQQEQQSAQALVDEAVALYSLDAVTVRGTKDPADLMALTYSINDIPYNWNYVDDLPGFREEMRAITVRWSSENPGIGTVTSGADITRTSADQTGDIVLTLEYNGATAERRFPTKVLAFGAAEAAAENGILRRVADSLTFETIRKDNTQRGEVTADLQAMKSAVAGETVEFAAAANYHHVGANIAWSSSAPAVISDTLKVTRPAEDTEVTLTATLTSPRFAACPGVQSVTKQIVVTVLGAGTEQDEASILWANIAAAYAQKDSAFWEASGEWWHAMGMRAWTELSGRSGLSADAQQTLINKTVKAVAEGESSQAKLANLLANAVNAMSALGRDASSLWTVNRTELDALAQLEKIDLDEAKQGYYSTIAPYVLTALRQGGVTSSAMVDAHIDYLLAELENVNWGWGADTPAMILQGLTPFYDRPQVKTAVDALVETLSEKQGDDGSFGNANADAMVIIALAQLGIDPDSDPRFVKQDTSLLDGLVSHKNSAGDGFSNDYATKQAFLALSAAMGVKRSEGPYDVYDCTALEKTPAYANGTGSTTPPDPSGDSDITVYFTLKSDSSTWISRTAVTLKSDAKVYHAFVKVLEEKGFSQTGAQSGYVSSITTAAGETLAQFDRGENSGWLYKVNGTLPSVGLQEQGLKSGDEILFYYTTDWTKDPDAGKFAGGTVVTPDEPQVFSDVNEAHWYYEAAVYVAENKLFGGMEDGSFGADIGMSRAMLVTVLYRLAGEPTPGGASEFRDVPPQSWYAEAAAWAGEAGVVEGLSGLFAGDEAITREQFAVMLYRYAQKLGQAPVQGQPSYPDAAQISSWALEAAAYCESRGLMVGRDGGAFAPSAQMTRAEAATVLMRWHKLQK</sequence>
<accession>A0A926DD14</accession>
<dbReference type="Gene3D" id="2.170.130.30">
    <property type="match status" value="1"/>
</dbReference>
<dbReference type="PANTHER" id="PTHR43308">
    <property type="entry name" value="OUTER MEMBRANE PROTEIN ALPHA-RELATED"/>
    <property type="match status" value="1"/>
</dbReference>
<feature type="domain" description="SLH" evidence="3">
    <location>
        <begin position="1366"/>
        <end position="1423"/>
    </location>
</feature>
<dbReference type="InterPro" id="IPR046780">
    <property type="entry name" value="aBig_2"/>
</dbReference>
<organism evidence="4 5">
    <name type="scientific">Feifania hominis</name>
    <dbReference type="NCBI Taxonomy" id="2763660"/>
    <lineage>
        <taxon>Bacteria</taxon>
        <taxon>Bacillati</taxon>
        <taxon>Bacillota</taxon>
        <taxon>Clostridia</taxon>
        <taxon>Eubacteriales</taxon>
        <taxon>Feifaniaceae</taxon>
        <taxon>Feifania</taxon>
    </lineage>
</organism>
<evidence type="ECO:0000256" key="1">
    <source>
        <dbReference type="ARBA" id="ARBA00022737"/>
    </source>
</evidence>
<dbReference type="InterPro" id="IPR051465">
    <property type="entry name" value="Cell_Envelope_Struct_Comp"/>
</dbReference>
<evidence type="ECO:0000313" key="5">
    <source>
        <dbReference type="Proteomes" id="UP000620366"/>
    </source>
</evidence>
<dbReference type="Gene3D" id="1.50.10.20">
    <property type="match status" value="1"/>
</dbReference>
<dbReference type="SUPFAM" id="SSF48239">
    <property type="entry name" value="Terpenoid cyclases/Protein prenyltransferases"/>
    <property type="match status" value="1"/>
</dbReference>
<dbReference type="Pfam" id="PF20578">
    <property type="entry name" value="aBig_2"/>
    <property type="match status" value="3"/>
</dbReference>
<evidence type="ECO:0000256" key="2">
    <source>
        <dbReference type="SAM" id="SignalP"/>
    </source>
</evidence>
<feature type="chain" id="PRO_5037738227" evidence="2">
    <location>
        <begin position="26"/>
        <end position="1423"/>
    </location>
</feature>
<name>A0A926DD14_9FIRM</name>
<feature type="domain" description="SLH" evidence="3">
    <location>
        <begin position="1303"/>
        <end position="1365"/>
    </location>
</feature>
<proteinExistence type="predicted"/>
<gene>
    <name evidence="4" type="ORF">H8695_04100</name>
</gene>
<feature type="domain" description="SLH" evidence="3">
    <location>
        <begin position="1243"/>
        <end position="1301"/>
    </location>
</feature>
<dbReference type="Pfam" id="PF14478">
    <property type="entry name" value="DUF4430"/>
    <property type="match status" value="1"/>
</dbReference>
<dbReference type="InterPro" id="IPR008930">
    <property type="entry name" value="Terpenoid_cyclase/PrenylTrfase"/>
</dbReference>
<keyword evidence="5" id="KW-1185">Reference proteome</keyword>
<evidence type="ECO:0000259" key="3">
    <source>
        <dbReference type="PROSITE" id="PS51272"/>
    </source>
</evidence>
<dbReference type="PROSITE" id="PS51272">
    <property type="entry name" value="SLH"/>
    <property type="match status" value="3"/>
</dbReference>
<dbReference type="InterPro" id="IPR027954">
    <property type="entry name" value="Transcobalamin-like_C"/>
</dbReference>
<dbReference type="Proteomes" id="UP000620366">
    <property type="component" value="Unassembled WGS sequence"/>
</dbReference>
<evidence type="ECO:0000313" key="4">
    <source>
        <dbReference type="EMBL" id="MBC8535873.1"/>
    </source>
</evidence>
<keyword evidence="1" id="KW-0677">Repeat</keyword>
<protein>
    <submittedName>
        <fullName evidence="4">S-layer homology domain-containing protein</fullName>
    </submittedName>
</protein>
<dbReference type="EMBL" id="JACRSP010000002">
    <property type="protein sequence ID" value="MBC8535873.1"/>
    <property type="molecule type" value="Genomic_DNA"/>
</dbReference>
<feature type="signal peptide" evidence="2">
    <location>
        <begin position="1"/>
        <end position="25"/>
    </location>
</feature>
<dbReference type="PANTHER" id="PTHR43308:SF1">
    <property type="entry name" value="OUTER MEMBRANE PROTEIN ALPHA"/>
    <property type="match status" value="1"/>
</dbReference>